<dbReference type="EMBL" id="JBFZPZ010000001">
    <property type="protein sequence ID" value="MEX9251255.1"/>
    <property type="molecule type" value="Genomic_DNA"/>
</dbReference>
<dbReference type="Proteomes" id="UP001561463">
    <property type="component" value="Unassembled WGS sequence"/>
</dbReference>
<protein>
    <recommendedName>
        <fullName evidence="3">Poly A polymerase head domain-containing protein</fullName>
    </recommendedName>
</protein>
<proteinExistence type="predicted"/>
<reference evidence="1 2" key="1">
    <citation type="submission" date="2024-03" db="EMBL/GenBank/DDBJ databases">
        <title>Role of Flies in the Dissemination of Carbapenem-Resistant Enterobacteriaceae (CRE): An Epidemiological and Genomic Study in China.</title>
        <authorList>
            <person name="Chen K."/>
            <person name="Zhang R."/>
            <person name="Chen S."/>
        </authorList>
    </citation>
    <scope>NUCLEOTIDE SEQUENCE [LARGE SCALE GENOMIC DNA]</scope>
    <source>
        <strain evidence="2">fly-313</strain>
    </source>
</reference>
<gene>
    <name evidence="1" type="ORF">AB7Z85_01820</name>
</gene>
<name>A0ABV4A1G8_9ENTR</name>
<evidence type="ECO:0000313" key="1">
    <source>
        <dbReference type="EMBL" id="MEX9251255.1"/>
    </source>
</evidence>
<keyword evidence="2" id="KW-1185">Reference proteome</keyword>
<comment type="caution">
    <text evidence="1">The sequence shown here is derived from an EMBL/GenBank/DDBJ whole genome shotgun (WGS) entry which is preliminary data.</text>
</comment>
<dbReference type="Gene3D" id="3.30.460.10">
    <property type="entry name" value="Beta Polymerase, domain 2"/>
    <property type="match status" value="1"/>
</dbReference>
<dbReference type="InterPro" id="IPR043519">
    <property type="entry name" value="NT_sf"/>
</dbReference>
<evidence type="ECO:0008006" key="3">
    <source>
        <dbReference type="Google" id="ProtNLM"/>
    </source>
</evidence>
<dbReference type="RefSeq" id="WP_369496608.1">
    <property type="nucleotide sequence ID" value="NZ_JBFZPZ010000001.1"/>
</dbReference>
<dbReference type="SUPFAM" id="SSF81301">
    <property type="entry name" value="Nucleotidyltransferase"/>
    <property type="match status" value="1"/>
</dbReference>
<evidence type="ECO:0000313" key="2">
    <source>
        <dbReference type="Proteomes" id="UP001561463"/>
    </source>
</evidence>
<organism evidence="1 2">
    <name type="scientific">Pseudenterobacter timonensis</name>
    <dbReference type="NCBI Taxonomy" id="1755099"/>
    <lineage>
        <taxon>Bacteria</taxon>
        <taxon>Pseudomonadati</taxon>
        <taxon>Pseudomonadota</taxon>
        <taxon>Gammaproteobacteria</taxon>
        <taxon>Enterobacterales</taxon>
        <taxon>Enterobacteriaceae</taxon>
        <taxon>Pseudenterobacter</taxon>
    </lineage>
</organism>
<sequence length="252" mass="29481">MNMKVVPSHQRLKLRIENFFDTCDERKQARALIDALAGEMHAWIFGGMVRDMGLFGRKGFISDIDLVVDGSREELLHTLHALNIHQLRVNKLGGVRFRLNGLDFDIWCIQDTWAFRNRHVKFEDASSLFKTTLMSWDAVLYDLKQKRVLSPENYLHDLHQRRLELVLGMTPNQPGAVVKILRTIYNKRVQIVGPQLCHYLRVALQTWPVDALRQYEYGRYHTHSFNEADLRRLKSCLCHARSGYDIPLERQP</sequence>
<accession>A0ABV4A1G8</accession>